<feature type="transmembrane region" description="Helical" evidence="7">
    <location>
        <begin position="188"/>
        <end position="209"/>
    </location>
</feature>
<comment type="caution">
    <text evidence="10">The sequence shown here is derived from an EMBL/GenBank/DDBJ whole genome shotgun (WGS) entry which is preliminary data.</text>
</comment>
<dbReference type="InterPro" id="IPR000045">
    <property type="entry name" value="Prepilin_IV_endopep_pep"/>
</dbReference>
<dbReference type="GO" id="GO:0005886">
    <property type="term" value="C:plasma membrane"/>
    <property type="evidence" value="ECO:0007669"/>
    <property type="project" value="UniProtKB-SubCell"/>
</dbReference>
<comment type="similarity">
    <text evidence="2">Belongs to the peptidase A24 family.</text>
</comment>
<evidence type="ECO:0008006" key="12">
    <source>
        <dbReference type="Google" id="ProtNLM"/>
    </source>
</evidence>
<feature type="transmembrane region" description="Helical" evidence="7">
    <location>
        <begin position="96"/>
        <end position="114"/>
    </location>
</feature>
<comment type="subcellular location">
    <subcellularLocation>
        <location evidence="1">Cell membrane</location>
        <topology evidence="1">Multi-pass membrane protein</topology>
    </subcellularLocation>
</comment>
<feature type="transmembrane region" description="Helical" evidence="7">
    <location>
        <begin position="216"/>
        <end position="235"/>
    </location>
</feature>
<feature type="transmembrane region" description="Helical" evidence="7">
    <location>
        <begin position="70"/>
        <end position="90"/>
    </location>
</feature>
<accession>A0A1G1XTC1</accession>
<dbReference type="EMBL" id="MHIB01000049">
    <property type="protein sequence ID" value="OGY42866.1"/>
    <property type="molecule type" value="Genomic_DNA"/>
</dbReference>
<evidence type="ECO:0000256" key="1">
    <source>
        <dbReference type="ARBA" id="ARBA00004651"/>
    </source>
</evidence>
<evidence type="ECO:0000259" key="8">
    <source>
        <dbReference type="Pfam" id="PF01478"/>
    </source>
</evidence>
<evidence type="ECO:0000256" key="4">
    <source>
        <dbReference type="ARBA" id="ARBA00022692"/>
    </source>
</evidence>
<reference evidence="10 11" key="1">
    <citation type="journal article" date="2016" name="Nat. Commun.">
        <title>Thousands of microbial genomes shed light on interconnected biogeochemical processes in an aquifer system.</title>
        <authorList>
            <person name="Anantharaman K."/>
            <person name="Brown C.T."/>
            <person name="Hug L.A."/>
            <person name="Sharon I."/>
            <person name="Castelle C.J."/>
            <person name="Probst A.J."/>
            <person name="Thomas B.C."/>
            <person name="Singh A."/>
            <person name="Wilkins M.J."/>
            <person name="Karaoz U."/>
            <person name="Brodie E.L."/>
            <person name="Williams K.H."/>
            <person name="Hubbard S.S."/>
            <person name="Banfield J.F."/>
        </authorList>
    </citation>
    <scope>NUCLEOTIDE SEQUENCE [LARGE SCALE GENOMIC DNA]</scope>
</reference>
<proteinExistence type="inferred from homology"/>
<dbReference type="STRING" id="1797532.A2729_03050"/>
<dbReference type="GO" id="GO:0004190">
    <property type="term" value="F:aspartic-type endopeptidase activity"/>
    <property type="evidence" value="ECO:0007669"/>
    <property type="project" value="InterPro"/>
</dbReference>
<dbReference type="Gene3D" id="1.20.120.1220">
    <property type="match status" value="1"/>
</dbReference>
<sequence>MFIIIFLLGLIIGSFLNVVIFRLEKNQSFLFGRSACPYCGQKIAWSDNIPIFSFIILAGRCRHCQKKISWQYPALELATALIFLWLFFKFGLSERFFVYLFFAGILLMIFIYDLKNYLILDQITLPAIVFAFLANLYLGLVWWQLILAGVIGALFFAIQFFVSSGKWVGDGDIRLGALMGLMLSWPNVLVALFLAYLIGAVLGLILIVVKKKEMSSAVPFGPFLTFATLITLLYGKEILQWYLNLIYY</sequence>
<keyword evidence="6 7" id="KW-0472">Membrane</keyword>
<organism evidence="10 11">
    <name type="scientific">Candidatus Buchananbacteria bacterium RIFCSPHIGHO2_01_FULL_39_14</name>
    <dbReference type="NCBI Taxonomy" id="1797532"/>
    <lineage>
        <taxon>Bacteria</taxon>
        <taxon>Candidatus Buchananiibacteriota</taxon>
    </lineage>
</organism>
<dbReference type="PANTHER" id="PTHR30487:SF0">
    <property type="entry name" value="PREPILIN LEADER PEPTIDASE_N-METHYLTRANSFERASE-RELATED"/>
    <property type="match status" value="1"/>
</dbReference>
<feature type="domain" description="Prepilin peptidase A24 N-terminal" evidence="9">
    <location>
        <begin position="7"/>
        <end position="90"/>
    </location>
</feature>
<dbReference type="Pfam" id="PF06750">
    <property type="entry name" value="A24_N_bact"/>
    <property type="match status" value="1"/>
</dbReference>
<dbReference type="Pfam" id="PF01478">
    <property type="entry name" value="Peptidase_A24"/>
    <property type="match status" value="1"/>
</dbReference>
<name>A0A1G1XTC1_9BACT</name>
<evidence type="ECO:0000313" key="10">
    <source>
        <dbReference type="EMBL" id="OGY42866.1"/>
    </source>
</evidence>
<dbReference type="InterPro" id="IPR010627">
    <property type="entry name" value="Prepilin_pept_A24_N"/>
</dbReference>
<keyword evidence="4 7" id="KW-0812">Transmembrane</keyword>
<evidence type="ECO:0000259" key="9">
    <source>
        <dbReference type="Pfam" id="PF06750"/>
    </source>
</evidence>
<dbReference type="PANTHER" id="PTHR30487">
    <property type="entry name" value="TYPE 4 PREPILIN-LIKE PROTEINS LEADER PEPTIDE-PROCESSING ENZYME"/>
    <property type="match status" value="1"/>
</dbReference>
<dbReference type="Proteomes" id="UP000178930">
    <property type="component" value="Unassembled WGS sequence"/>
</dbReference>
<protein>
    <recommendedName>
        <fullName evidence="12">Prepilin peptidase</fullName>
    </recommendedName>
</protein>
<evidence type="ECO:0000256" key="6">
    <source>
        <dbReference type="ARBA" id="ARBA00023136"/>
    </source>
</evidence>
<evidence type="ECO:0000256" key="3">
    <source>
        <dbReference type="ARBA" id="ARBA00022475"/>
    </source>
</evidence>
<evidence type="ECO:0000256" key="2">
    <source>
        <dbReference type="ARBA" id="ARBA00005801"/>
    </source>
</evidence>
<dbReference type="InterPro" id="IPR050882">
    <property type="entry name" value="Prepilin_peptidase/N-MTase"/>
</dbReference>
<feature type="transmembrane region" description="Helical" evidence="7">
    <location>
        <begin position="126"/>
        <end position="158"/>
    </location>
</feature>
<evidence type="ECO:0000256" key="5">
    <source>
        <dbReference type="ARBA" id="ARBA00022989"/>
    </source>
</evidence>
<feature type="domain" description="Prepilin type IV endopeptidase peptidase" evidence="8">
    <location>
        <begin position="100"/>
        <end position="204"/>
    </location>
</feature>
<dbReference type="GO" id="GO:0006465">
    <property type="term" value="P:signal peptide processing"/>
    <property type="evidence" value="ECO:0007669"/>
    <property type="project" value="TreeGrafter"/>
</dbReference>
<gene>
    <name evidence="10" type="ORF">A2729_03050</name>
</gene>
<dbReference type="AlphaFoldDB" id="A0A1G1XTC1"/>
<keyword evidence="5 7" id="KW-1133">Transmembrane helix</keyword>
<evidence type="ECO:0000256" key="7">
    <source>
        <dbReference type="SAM" id="Phobius"/>
    </source>
</evidence>
<feature type="transmembrane region" description="Helical" evidence="7">
    <location>
        <begin position="6"/>
        <end position="23"/>
    </location>
</feature>
<evidence type="ECO:0000313" key="11">
    <source>
        <dbReference type="Proteomes" id="UP000178930"/>
    </source>
</evidence>
<keyword evidence="3" id="KW-1003">Cell membrane</keyword>